<evidence type="ECO:0000256" key="1">
    <source>
        <dbReference type="ARBA" id="ARBA00023157"/>
    </source>
</evidence>
<dbReference type="PROSITE" id="PS51257">
    <property type="entry name" value="PROKAR_LIPOPROTEIN"/>
    <property type="match status" value="1"/>
</dbReference>
<proteinExistence type="predicted"/>
<protein>
    <submittedName>
        <fullName evidence="3">Peptide-N-glycosidase</fullName>
    </submittedName>
</protein>
<feature type="domain" description="Peptide-N-glycosidase F C-terminal" evidence="2">
    <location>
        <begin position="192"/>
        <end position="293"/>
    </location>
</feature>
<dbReference type="GO" id="GO:0016715">
    <property type="term" value="F:oxidoreductase activity, acting on paired donors, with incorporation or reduction of molecular oxygen, reduced ascorbate as one donor, and incorporation of one atom of oxygen"/>
    <property type="evidence" value="ECO:0007669"/>
    <property type="project" value="InterPro"/>
</dbReference>
<keyword evidence="1" id="KW-1015">Disulfide bond</keyword>
<evidence type="ECO:0000259" key="2">
    <source>
        <dbReference type="Pfam" id="PF09113"/>
    </source>
</evidence>
<dbReference type="RefSeq" id="WP_188222374.1">
    <property type="nucleotide sequence ID" value="NZ_JACVXD010000001.1"/>
</dbReference>
<accession>A0A8J6U2X3</accession>
<evidence type="ECO:0000313" key="3">
    <source>
        <dbReference type="EMBL" id="MBD0823075.1"/>
    </source>
</evidence>
<dbReference type="AlphaFoldDB" id="A0A8J6U2X3"/>
<dbReference type="InterPro" id="IPR008977">
    <property type="entry name" value="PHM/PNGase_F_dom_sf"/>
</dbReference>
<dbReference type="Gene3D" id="2.60.120.230">
    <property type="match status" value="2"/>
</dbReference>
<organism evidence="3 4">
    <name type="scientific">Aestuariibaculum marinum</name>
    <dbReference type="NCBI Taxonomy" id="2683592"/>
    <lineage>
        <taxon>Bacteria</taxon>
        <taxon>Pseudomonadati</taxon>
        <taxon>Bacteroidota</taxon>
        <taxon>Flavobacteriia</taxon>
        <taxon>Flavobacteriales</taxon>
        <taxon>Flavobacteriaceae</taxon>
    </lineage>
</organism>
<sequence length="635" mass="73183">MKYTPLVILFLLVACGKPQIKESIHVIAHDKTTIITNPKKGVNTFTEWATFPSKAEDIRKITMYLTLAYPEHMKIAHWDYMDRVKIICRDENNNEKEFEIGRMLTPYGSSFKEGWNYTWKTDVTDFAPFLRDSVQVAYVHSGYESPETGWDLTIGFKVDFGPAVADFVSVTDMWEGNFQYGNPEDDIENYLKPITITKQNEADFGRFRIQHTGHGMDRPSGCSEFCSRWRELTFDGNTIDKLDLWKECSDNPLYPQGGTWIYDRADWCPGDLQLPDIINTPLTKSSHVLDLNMMPFTANNIDQPKEQITSYFFQYKTPNHTNDVEIEEIIAPNSDKAFNRENPKSFHPKIKIRNLGKAPLTSVTITYNTEGFDEKSFEWVGNLPFYESTVITIPDNIEYKSGVNHFTVTLTHPNSKKDEWIGDNTLTSEFDDIPTLPTNLVVDFLTNNNPGENHLTIVDSNNKIVFEKTPNHLEVATQYFDTLNLAEGKYSLKLTDTVGDGLEFWYNRKAGFGRLQLKDINHNILHAFENDFGNEQNYTFRVSKSAKTDLNTPKYSVTIHPRMTRDSLSVYTTANNAFKLKVRLTKDGVFIEEHTFENVKNSQTPLDVSHLEEGRYVMEIHMDGKHIMNRRFNKI</sequence>
<evidence type="ECO:0000313" key="4">
    <source>
        <dbReference type="Proteomes" id="UP000621516"/>
    </source>
</evidence>
<name>A0A8J6U2X3_9FLAO</name>
<dbReference type="InterPro" id="IPR014784">
    <property type="entry name" value="Cu2_ascorb_mOase-like_C"/>
</dbReference>
<gene>
    <name evidence="3" type="ORF">ICJ85_03490</name>
</gene>
<dbReference type="EMBL" id="JACVXD010000001">
    <property type="protein sequence ID" value="MBD0823075.1"/>
    <property type="molecule type" value="Genomic_DNA"/>
</dbReference>
<reference evidence="3 4" key="1">
    <citation type="journal article" date="2018" name="J. Microbiol.">
        <title>Aestuariibaculum marinum sp. nov., a marine bacterium isolated from seawater in South Korea.</title>
        <authorList>
            <person name="Choi J."/>
            <person name="Lee D."/>
            <person name="Jang J.H."/>
            <person name="Cha S."/>
            <person name="Seo T."/>
        </authorList>
    </citation>
    <scope>NUCLEOTIDE SEQUENCE [LARGE SCALE GENOMIC DNA]</scope>
    <source>
        <strain evidence="3 4">IP7</strain>
    </source>
</reference>
<dbReference type="InterPro" id="IPR015197">
    <property type="entry name" value="PngaseF_C"/>
</dbReference>
<comment type="caution">
    <text evidence="3">The sequence shown here is derived from an EMBL/GenBank/DDBJ whole genome shotgun (WGS) entry which is preliminary data.</text>
</comment>
<dbReference type="Proteomes" id="UP000621516">
    <property type="component" value="Unassembled WGS sequence"/>
</dbReference>
<keyword evidence="4" id="KW-1185">Reference proteome</keyword>
<dbReference type="Pfam" id="PF09113">
    <property type="entry name" value="N-glycanase_C"/>
    <property type="match status" value="1"/>
</dbReference>
<dbReference type="SUPFAM" id="SSF49742">
    <property type="entry name" value="PHM/PNGase F"/>
    <property type="match status" value="1"/>
</dbReference>